<dbReference type="InterPro" id="IPR002347">
    <property type="entry name" value="SDR_fam"/>
</dbReference>
<gene>
    <name evidence="3" type="ORF">BFW38_02665</name>
</gene>
<dbReference type="Gene3D" id="3.40.50.720">
    <property type="entry name" value="NAD(P)-binding Rossmann-like Domain"/>
    <property type="match status" value="1"/>
</dbReference>
<protein>
    <submittedName>
        <fullName evidence="3">Short-chain dehydrogenase</fullName>
    </submittedName>
</protein>
<keyword evidence="4" id="KW-1185">Reference proteome</keyword>
<evidence type="ECO:0000313" key="3">
    <source>
        <dbReference type="EMBL" id="ODC02614.1"/>
    </source>
</evidence>
<evidence type="ECO:0000313" key="4">
    <source>
        <dbReference type="Proteomes" id="UP000094291"/>
    </source>
</evidence>
<dbReference type="AlphaFoldDB" id="A0A1E2V6L4"/>
<dbReference type="GO" id="GO:0016491">
    <property type="term" value="F:oxidoreductase activity"/>
    <property type="evidence" value="ECO:0007669"/>
    <property type="project" value="UniProtKB-KW"/>
</dbReference>
<keyword evidence="2" id="KW-0560">Oxidoreductase</keyword>
<dbReference type="PANTHER" id="PTHR43180:SF66">
    <property type="entry name" value="SHORT-CHAIN DEHYDROGENASE_REDUCTASE FAMILY PROTEIN"/>
    <property type="match status" value="1"/>
</dbReference>
<dbReference type="PANTHER" id="PTHR43180">
    <property type="entry name" value="3-OXOACYL-(ACYL-CARRIER-PROTEIN) REDUCTASE (AFU_ORTHOLOGUE AFUA_6G11210)"/>
    <property type="match status" value="1"/>
</dbReference>
<dbReference type="InterPro" id="IPR036291">
    <property type="entry name" value="NAD(P)-bd_dom_sf"/>
</dbReference>
<organism evidence="3 4">
    <name type="scientific">Terasakiispira papahanaumokuakeensis</name>
    <dbReference type="NCBI Taxonomy" id="197479"/>
    <lineage>
        <taxon>Bacteria</taxon>
        <taxon>Pseudomonadati</taxon>
        <taxon>Pseudomonadota</taxon>
        <taxon>Gammaproteobacteria</taxon>
        <taxon>Oceanospirillales</taxon>
        <taxon>Terasakiispira</taxon>
    </lineage>
</organism>
<dbReference type="OrthoDB" id="9786435at2"/>
<dbReference type="RefSeq" id="WP_068996999.1">
    <property type="nucleotide sequence ID" value="NZ_MDTQ01000001.1"/>
</dbReference>
<comment type="caution">
    <text evidence="3">The sequence shown here is derived from an EMBL/GenBank/DDBJ whole genome shotgun (WGS) entry which is preliminary data.</text>
</comment>
<dbReference type="Proteomes" id="UP000094291">
    <property type="component" value="Unassembled WGS sequence"/>
</dbReference>
<proteinExistence type="inferred from homology"/>
<sequence>MRLAHKTALVTGAARGIGEAIATLFAAEGAQVILSDINDELGRDVAARIGANACYIPLDVSREDDWVEVSHYIRSTYGGLDILINNAGIAGILETSGPHDPEHLDIESWHQVHRVNLDGMALGCKYAIALMKTSSAASIVNISSRSGLIGIPFAAAYASSKAAVRNHSKSVALYCAQKQYPIRCNSIHPGAIYTPIWDVMLGEGEDRESAMKVIASEIPLGTMGEPKDVAYAALYLASDESKYVTGIEMNIDGGILAGSAASPPSRDA</sequence>
<dbReference type="PRINTS" id="PR00081">
    <property type="entry name" value="GDHRDH"/>
</dbReference>
<dbReference type="PRINTS" id="PR00080">
    <property type="entry name" value="SDRFAMILY"/>
</dbReference>
<dbReference type="FunFam" id="3.40.50.720:FF:000084">
    <property type="entry name" value="Short-chain dehydrogenase reductase"/>
    <property type="match status" value="1"/>
</dbReference>
<evidence type="ECO:0000256" key="1">
    <source>
        <dbReference type="ARBA" id="ARBA00006484"/>
    </source>
</evidence>
<comment type="similarity">
    <text evidence="1">Belongs to the short-chain dehydrogenases/reductases (SDR) family.</text>
</comment>
<name>A0A1E2V6L4_9GAMM</name>
<accession>A0A1E2V6L4</accession>
<dbReference type="STRING" id="197479.BFW38_02665"/>
<reference evidence="3 4" key="1">
    <citation type="submission" date="2016-08" db="EMBL/GenBank/DDBJ databases">
        <authorList>
            <person name="Seilhamer J.J."/>
        </authorList>
    </citation>
    <scope>NUCLEOTIDE SEQUENCE [LARGE SCALE GENOMIC DNA]</scope>
    <source>
        <strain evidence="3 4">PH27A</strain>
    </source>
</reference>
<evidence type="ECO:0000256" key="2">
    <source>
        <dbReference type="ARBA" id="ARBA00023002"/>
    </source>
</evidence>
<dbReference type="SUPFAM" id="SSF51735">
    <property type="entry name" value="NAD(P)-binding Rossmann-fold domains"/>
    <property type="match status" value="1"/>
</dbReference>
<dbReference type="EMBL" id="MDTQ01000001">
    <property type="protein sequence ID" value="ODC02614.1"/>
    <property type="molecule type" value="Genomic_DNA"/>
</dbReference>
<dbReference type="Pfam" id="PF13561">
    <property type="entry name" value="adh_short_C2"/>
    <property type="match status" value="1"/>
</dbReference>